<evidence type="ECO:0000256" key="1">
    <source>
        <dbReference type="SAM" id="Phobius"/>
    </source>
</evidence>
<gene>
    <name evidence="2" type="ORF">H3Z82_08915</name>
</gene>
<protein>
    <recommendedName>
        <fullName evidence="4">Cytochrome B</fullName>
    </recommendedName>
</protein>
<reference evidence="2 3" key="1">
    <citation type="submission" date="2020-07" db="EMBL/GenBank/DDBJ databases">
        <title>Bacterium isolated from marine sediment.</title>
        <authorList>
            <person name="Shang D."/>
        </authorList>
    </citation>
    <scope>NUCLEOTIDE SEQUENCE [LARGE SCALE GENOMIC DNA]</scope>
    <source>
        <strain evidence="2 3">F6074</strain>
    </source>
</reference>
<keyword evidence="1" id="KW-1133">Transmembrane helix</keyword>
<evidence type="ECO:0000313" key="3">
    <source>
        <dbReference type="Proteomes" id="UP000541857"/>
    </source>
</evidence>
<dbReference type="AlphaFoldDB" id="A0A7W2M5I1"/>
<keyword evidence="1" id="KW-0472">Membrane</keyword>
<dbReference type="Proteomes" id="UP000541857">
    <property type="component" value="Unassembled WGS sequence"/>
</dbReference>
<dbReference type="RefSeq" id="WP_182205092.1">
    <property type="nucleotide sequence ID" value="NZ_JACGLT010000005.1"/>
</dbReference>
<dbReference type="EMBL" id="JACGLT010000005">
    <property type="protein sequence ID" value="MBA6152841.1"/>
    <property type="molecule type" value="Genomic_DNA"/>
</dbReference>
<keyword evidence="1" id="KW-0812">Transmembrane</keyword>
<comment type="caution">
    <text evidence="2">The sequence shown here is derived from an EMBL/GenBank/DDBJ whole genome shotgun (WGS) entry which is preliminary data.</text>
</comment>
<organism evidence="2 3">
    <name type="scientific">Gelidibacter maritimus</name>
    <dbReference type="NCBI Taxonomy" id="2761487"/>
    <lineage>
        <taxon>Bacteria</taxon>
        <taxon>Pseudomonadati</taxon>
        <taxon>Bacteroidota</taxon>
        <taxon>Flavobacteriia</taxon>
        <taxon>Flavobacteriales</taxon>
        <taxon>Flavobacteriaceae</taxon>
        <taxon>Gelidibacter</taxon>
    </lineage>
</organism>
<name>A0A7W2M5I1_9FLAO</name>
<accession>A0A7W2M5I1</accession>
<feature type="transmembrane region" description="Helical" evidence="1">
    <location>
        <begin position="123"/>
        <end position="142"/>
    </location>
</feature>
<keyword evidence="3" id="KW-1185">Reference proteome</keyword>
<feature type="transmembrane region" description="Helical" evidence="1">
    <location>
        <begin position="45"/>
        <end position="65"/>
    </location>
</feature>
<evidence type="ECO:0008006" key="4">
    <source>
        <dbReference type="Google" id="ProtNLM"/>
    </source>
</evidence>
<sequence length="143" mass="16329">MYTILKESHNGIGMLLLFLLLLVIIFILVRFLLKKPFNKSVKVAALIGMVTMHIQILIGLILYFLSPLGMSNFSGESMGHTISRFYIVEHPIGMLLAAVLITIGYRVTKKINLPDTSKYKKLLIYYFLGFAIVAYLIPWFLWS</sequence>
<evidence type="ECO:0000313" key="2">
    <source>
        <dbReference type="EMBL" id="MBA6152841.1"/>
    </source>
</evidence>
<feature type="transmembrane region" description="Helical" evidence="1">
    <location>
        <begin position="12"/>
        <end position="33"/>
    </location>
</feature>
<proteinExistence type="predicted"/>
<feature type="transmembrane region" description="Helical" evidence="1">
    <location>
        <begin position="85"/>
        <end position="103"/>
    </location>
</feature>